<dbReference type="EMBL" id="BSUZ01000001">
    <property type="protein sequence ID" value="GMA88840.1"/>
    <property type="molecule type" value="Genomic_DNA"/>
</dbReference>
<sequence>MTASRAVPSLLGVVLLGDPVGLDEPGAPADLLAGPPRAVLVLDLHAGALGEPLDGVAEGQVVDLLDERDDVAALAAAEAVPDAERRPHVERRRLLVVERAEPLERPDATGSERDVLADDVLDRRTLLDRGHDLGLDPTRHHASLRSGADGRGRRPQAHRQPSARPSRQ</sequence>
<protein>
    <recommendedName>
        <fullName evidence="4">Secreted protein</fullName>
    </recommendedName>
</protein>
<feature type="region of interest" description="Disordered" evidence="1">
    <location>
        <begin position="129"/>
        <end position="168"/>
    </location>
</feature>
<accession>A0ABQ6JQ49</accession>
<evidence type="ECO:0000256" key="1">
    <source>
        <dbReference type="SAM" id="MobiDB-lite"/>
    </source>
</evidence>
<feature type="compositionally biased region" description="Basic and acidic residues" evidence="1">
    <location>
        <begin position="129"/>
        <end position="139"/>
    </location>
</feature>
<reference evidence="3" key="1">
    <citation type="journal article" date="2019" name="Int. J. Syst. Evol. Microbiol.">
        <title>The Global Catalogue of Microorganisms (GCM) 10K type strain sequencing project: providing services to taxonomists for standard genome sequencing and annotation.</title>
        <authorList>
            <consortium name="The Broad Institute Genomics Platform"/>
            <consortium name="The Broad Institute Genome Sequencing Center for Infectious Disease"/>
            <person name="Wu L."/>
            <person name="Ma J."/>
        </authorList>
    </citation>
    <scope>NUCLEOTIDE SEQUENCE [LARGE SCALE GENOMIC DNA]</scope>
    <source>
        <strain evidence="3">NBRC 108730</strain>
    </source>
</reference>
<evidence type="ECO:0000313" key="3">
    <source>
        <dbReference type="Proteomes" id="UP001157017"/>
    </source>
</evidence>
<name>A0ABQ6JQ49_9ACTN</name>
<gene>
    <name evidence="2" type="ORF">GCM10025868_40900</name>
</gene>
<evidence type="ECO:0000313" key="2">
    <source>
        <dbReference type="EMBL" id="GMA88840.1"/>
    </source>
</evidence>
<organism evidence="2 3">
    <name type="scientific">Angustibacter aerolatus</name>
    <dbReference type="NCBI Taxonomy" id="1162965"/>
    <lineage>
        <taxon>Bacteria</taxon>
        <taxon>Bacillati</taxon>
        <taxon>Actinomycetota</taxon>
        <taxon>Actinomycetes</taxon>
        <taxon>Kineosporiales</taxon>
        <taxon>Kineosporiaceae</taxon>
    </lineage>
</organism>
<comment type="caution">
    <text evidence="2">The sequence shown here is derived from an EMBL/GenBank/DDBJ whole genome shotgun (WGS) entry which is preliminary data.</text>
</comment>
<keyword evidence="3" id="KW-1185">Reference proteome</keyword>
<evidence type="ECO:0008006" key="4">
    <source>
        <dbReference type="Google" id="ProtNLM"/>
    </source>
</evidence>
<dbReference type="Proteomes" id="UP001157017">
    <property type="component" value="Unassembled WGS sequence"/>
</dbReference>
<proteinExistence type="predicted"/>